<name>A0AAD6WXP9_9AGAR</name>
<accession>A0AAD6WXP9</accession>
<dbReference type="Pfam" id="PF12013">
    <property type="entry name" value="OrsD"/>
    <property type="match status" value="1"/>
</dbReference>
<dbReference type="Proteomes" id="UP001218188">
    <property type="component" value="Unassembled WGS sequence"/>
</dbReference>
<proteinExistence type="predicted"/>
<gene>
    <name evidence="2" type="ORF">C8F04DRAFT_1265344</name>
</gene>
<evidence type="ECO:0000256" key="1">
    <source>
        <dbReference type="SAM" id="MobiDB-lite"/>
    </source>
</evidence>
<comment type="caution">
    <text evidence="2">The sequence shown here is derived from an EMBL/GenBank/DDBJ whole genome shotgun (WGS) entry which is preliminary data.</text>
</comment>
<reference evidence="2" key="1">
    <citation type="submission" date="2023-03" db="EMBL/GenBank/DDBJ databases">
        <title>Massive genome expansion in bonnet fungi (Mycena s.s.) driven by repeated elements and novel gene families across ecological guilds.</title>
        <authorList>
            <consortium name="Lawrence Berkeley National Laboratory"/>
            <person name="Harder C.B."/>
            <person name="Miyauchi S."/>
            <person name="Viragh M."/>
            <person name="Kuo A."/>
            <person name="Thoen E."/>
            <person name="Andreopoulos B."/>
            <person name="Lu D."/>
            <person name="Skrede I."/>
            <person name="Drula E."/>
            <person name="Henrissat B."/>
            <person name="Morin E."/>
            <person name="Kohler A."/>
            <person name="Barry K."/>
            <person name="LaButti K."/>
            <person name="Morin E."/>
            <person name="Salamov A."/>
            <person name="Lipzen A."/>
            <person name="Mereny Z."/>
            <person name="Hegedus B."/>
            <person name="Baldrian P."/>
            <person name="Stursova M."/>
            <person name="Weitz H."/>
            <person name="Taylor A."/>
            <person name="Grigoriev I.V."/>
            <person name="Nagy L.G."/>
            <person name="Martin F."/>
            <person name="Kauserud H."/>
        </authorList>
    </citation>
    <scope>NUCLEOTIDE SEQUENCE</scope>
    <source>
        <strain evidence="2">CBHHK200</strain>
    </source>
</reference>
<sequence>MPVASEPGVGYQQVTSHREIHRGEKQRNTGSLSEEARDTLEALHVIKVSADFPVPTGIVAPIPFLLVLPGFQCIHPQCNLTTYVHTSMNVMGVHFRTSHPEVPPPVPSARYVPDFAAASDMPNVPLPGEPARRRGRPKVQNSLKEFIRMGEAGEIAATSQRFHSVAHEDDDFEALQRFLTGQDDTSGTHLSPEEEEEEEMLTDEITSWGNRA</sequence>
<evidence type="ECO:0000313" key="3">
    <source>
        <dbReference type="Proteomes" id="UP001218188"/>
    </source>
</evidence>
<dbReference type="EMBL" id="JARJCM010000105">
    <property type="protein sequence ID" value="KAJ7029122.1"/>
    <property type="molecule type" value="Genomic_DNA"/>
</dbReference>
<keyword evidence="3" id="KW-1185">Reference proteome</keyword>
<protein>
    <submittedName>
        <fullName evidence="2">Uncharacterized protein</fullName>
    </submittedName>
</protein>
<feature type="compositionally biased region" description="Acidic residues" evidence="1">
    <location>
        <begin position="193"/>
        <end position="202"/>
    </location>
</feature>
<feature type="region of interest" description="Disordered" evidence="1">
    <location>
        <begin position="180"/>
        <end position="212"/>
    </location>
</feature>
<organism evidence="2 3">
    <name type="scientific">Mycena alexandri</name>
    <dbReference type="NCBI Taxonomy" id="1745969"/>
    <lineage>
        <taxon>Eukaryota</taxon>
        <taxon>Fungi</taxon>
        <taxon>Dikarya</taxon>
        <taxon>Basidiomycota</taxon>
        <taxon>Agaricomycotina</taxon>
        <taxon>Agaricomycetes</taxon>
        <taxon>Agaricomycetidae</taxon>
        <taxon>Agaricales</taxon>
        <taxon>Marasmiineae</taxon>
        <taxon>Mycenaceae</taxon>
        <taxon>Mycena</taxon>
    </lineage>
</organism>
<feature type="compositionally biased region" description="Basic and acidic residues" evidence="1">
    <location>
        <begin position="16"/>
        <end position="27"/>
    </location>
</feature>
<evidence type="ECO:0000313" key="2">
    <source>
        <dbReference type="EMBL" id="KAJ7029122.1"/>
    </source>
</evidence>
<dbReference type="AlphaFoldDB" id="A0AAD6WXP9"/>
<dbReference type="InterPro" id="IPR022698">
    <property type="entry name" value="OrsD"/>
</dbReference>
<feature type="region of interest" description="Disordered" evidence="1">
    <location>
        <begin position="1"/>
        <end position="34"/>
    </location>
</feature>